<dbReference type="PANTHER" id="PTHR30069">
    <property type="entry name" value="TONB-DEPENDENT OUTER MEMBRANE RECEPTOR"/>
    <property type="match status" value="1"/>
</dbReference>
<dbReference type="EMBL" id="BAIV01000018">
    <property type="protein sequence ID" value="GAE84685.1"/>
    <property type="molecule type" value="Genomic_DNA"/>
</dbReference>
<sequence length="237" mass="25105">MARQNAAGESTSSIIGRQAIDHLQAMSLDDVMQLVPGALMKNTDLTSKSNVQIRSLVNNNTNAFGSSVVVDGVPMSNNGTLSQGGFSSTAFVGTDLRQISADDIESVEVIRGIPSAEYGDLTSGLVVVHSKVGQTPWQARAKVNPGTMNYSLGKGMRLKNAGILNFNLDYAQAWGDPRQKTKSFDRYTLSVGYGHDFSLSGTPQPNSVTPLVKTGTGKIPTPLTTVHTSKTAIKCSA</sequence>
<evidence type="ECO:0000259" key="3">
    <source>
        <dbReference type="Pfam" id="PF07715"/>
    </source>
</evidence>
<keyword evidence="2" id="KW-1134">Transmembrane beta strand</keyword>
<keyword evidence="1" id="KW-0732">Signal</keyword>
<comment type="caution">
    <text evidence="4">The sequence shown here is derived from an EMBL/GenBank/DDBJ whole genome shotgun (WGS) entry which is preliminary data.</text>
</comment>
<comment type="subcellular location">
    <subcellularLocation>
        <location evidence="2">Cell outer membrane</location>
        <topology evidence="2">Multi-pass membrane protein</topology>
    </subcellularLocation>
</comment>
<comment type="similarity">
    <text evidence="2">Belongs to the TonB-dependent receptor family.</text>
</comment>
<accession>W4UTW6</accession>
<keyword evidence="2" id="KW-0472">Membrane</keyword>
<dbReference type="Pfam" id="PF07715">
    <property type="entry name" value="Plug"/>
    <property type="match status" value="1"/>
</dbReference>
<dbReference type="InterPro" id="IPR039426">
    <property type="entry name" value="TonB-dep_rcpt-like"/>
</dbReference>
<evidence type="ECO:0000256" key="1">
    <source>
        <dbReference type="ARBA" id="ARBA00022729"/>
    </source>
</evidence>
<dbReference type="AlphaFoldDB" id="W4UTW6"/>
<keyword evidence="5" id="KW-1185">Reference proteome</keyword>
<evidence type="ECO:0000256" key="2">
    <source>
        <dbReference type="PROSITE-ProRule" id="PRU01360"/>
    </source>
</evidence>
<dbReference type="SUPFAM" id="SSF56935">
    <property type="entry name" value="Porins"/>
    <property type="match status" value="1"/>
</dbReference>
<gene>
    <name evidence="4" type="ORF">JCM10512_3045</name>
</gene>
<name>W4UTW6_9BACE</name>
<evidence type="ECO:0000313" key="5">
    <source>
        <dbReference type="Proteomes" id="UP000019131"/>
    </source>
</evidence>
<dbReference type="GO" id="GO:0015344">
    <property type="term" value="F:siderophore uptake transmembrane transporter activity"/>
    <property type="evidence" value="ECO:0007669"/>
    <property type="project" value="TreeGrafter"/>
</dbReference>
<organism evidence="4 5">
    <name type="scientific">Bacteroides reticulotermitis JCM 10512</name>
    <dbReference type="NCBI Taxonomy" id="1445607"/>
    <lineage>
        <taxon>Bacteria</taxon>
        <taxon>Pseudomonadati</taxon>
        <taxon>Bacteroidota</taxon>
        <taxon>Bacteroidia</taxon>
        <taxon>Bacteroidales</taxon>
        <taxon>Bacteroidaceae</taxon>
        <taxon>Bacteroides</taxon>
    </lineage>
</organism>
<evidence type="ECO:0000313" key="4">
    <source>
        <dbReference type="EMBL" id="GAE84685.1"/>
    </source>
</evidence>
<dbReference type="GO" id="GO:0009279">
    <property type="term" value="C:cell outer membrane"/>
    <property type="evidence" value="ECO:0007669"/>
    <property type="project" value="UniProtKB-SubCell"/>
</dbReference>
<dbReference type="PROSITE" id="PS52016">
    <property type="entry name" value="TONB_DEPENDENT_REC_3"/>
    <property type="match status" value="1"/>
</dbReference>
<dbReference type="Proteomes" id="UP000019131">
    <property type="component" value="Unassembled WGS sequence"/>
</dbReference>
<dbReference type="InterPro" id="IPR037066">
    <property type="entry name" value="Plug_dom_sf"/>
</dbReference>
<keyword evidence="2" id="KW-0812">Transmembrane</keyword>
<feature type="domain" description="TonB-dependent receptor plug" evidence="3">
    <location>
        <begin position="10"/>
        <end position="122"/>
    </location>
</feature>
<dbReference type="STRING" id="1445607.JCM10512_3045"/>
<dbReference type="PANTHER" id="PTHR30069:SF29">
    <property type="entry name" value="HEMOGLOBIN AND HEMOGLOBIN-HAPTOGLOBIN-BINDING PROTEIN 1-RELATED"/>
    <property type="match status" value="1"/>
</dbReference>
<keyword evidence="2" id="KW-0813">Transport</keyword>
<reference evidence="4 5" key="1">
    <citation type="journal article" date="2014" name="Genome Announc.">
        <title>Draft Genome Sequence of Bacteroides reticulotermitis Strain JCM 10512T, Isolated from the Gut of a Termite.</title>
        <authorList>
            <person name="Yuki M."/>
            <person name="Oshima K."/>
            <person name="Suda W."/>
            <person name="Sakamoto M."/>
            <person name="Iida T."/>
            <person name="Hattori M."/>
            <person name="Ohkuma M."/>
        </authorList>
    </citation>
    <scope>NUCLEOTIDE SEQUENCE [LARGE SCALE GENOMIC DNA]</scope>
    <source>
        <strain evidence="4 5">JCM 10512</strain>
    </source>
</reference>
<dbReference type="Gene3D" id="2.170.130.10">
    <property type="entry name" value="TonB-dependent receptor, plug domain"/>
    <property type="match status" value="1"/>
</dbReference>
<keyword evidence="4" id="KW-0675">Receptor</keyword>
<dbReference type="InterPro" id="IPR012910">
    <property type="entry name" value="Plug_dom"/>
</dbReference>
<proteinExistence type="inferred from homology"/>
<keyword evidence="2" id="KW-0998">Cell outer membrane</keyword>
<protein>
    <submittedName>
        <fullName evidence="4">TonB-dependent receptor</fullName>
    </submittedName>
</protein>
<dbReference type="GO" id="GO:0044718">
    <property type="term" value="P:siderophore transmembrane transport"/>
    <property type="evidence" value="ECO:0007669"/>
    <property type="project" value="TreeGrafter"/>
</dbReference>